<organism evidence="3 4">
    <name type="scientific">Roseomonas marmotae</name>
    <dbReference type="NCBI Taxonomy" id="2768161"/>
    <lineage>
        <taxon>Bacteria</taxon>
        <taxon>Pseudomonadati</taxon>
        <taxon>Pseudomonadota</taxon>
        <taxon>Alphaproteobacteria</taxon>
        <taxon>Acetobacterales</taxon>
        <taxon>Roseomonadaceae</taxon>
        <taxon>Roseomonas</taxon>
    </lineage>
</organism>
<reference evidence="3 4" key="1">
    <citation type="submission" date="2020-09" db="EMBL/GenBank/DDBJ databases">
        <title>Roseomonas.</title>
        <authorList>
            <person name="Zhu W."/>
        </authorList>
    </citation>
    <scope>NUCLEOTIDE SEQUENCE [LARGE SCALE GENOMIC DNA]</scope>
    <source>
        <strain evidence="3 4">1311</strain>
    </source>
</reference>
<feature type="region of interest" description="Disordered" evidence="1">
    <location>
        <begin position="166"/>
        <end position="204"/>
    </location>
</feature>
<comment type="caution">
    <text evidence="3">The sequence shown here is derived from an EMBL/GenBank/DDBJ whole genome shotgun (WGS) entry which is preliminary data.</text>
</comment>
<proteinExistence type="predicted"/>
<evidence type="ECO:0008006" key="5">
    <source>
        <dbReference type="Google" id="ProtNLM"/>
    </source>
</evidence>
<feature type="signal peptide" evidence="2">
    <location>
        <begin position="1"/>
        <end position="17"/>
    </location>
</feature>
<evidence type="ECO:0000313" key="3">
    <source>
        <dbReference type="EMBL" id="MBO1073840.1"/>
    </source>
</evidence>
<protein>
    <recommendedName>
        <fullName evidence="5">Invasion associated locus B family protein</fullName>
    </recommendedName>
</protein>
<gene>
    <name evidence="3" type="ORF">IAI60_04405</name>
</gene>
<dbReference type="EMBL" id="JACTNF010000003">
    <property type="protein sequence ID" value="MBO1073840.1"/>
    <property type="molecule type" value="Genomic_DNA"/>
</dbReference>
<keyword evidence="2" id="KW-0732">Signal</keyword>
<evidence type="ECO:0000256" key="1">
    <source>
        <dbReference type="SAM" id="MobiDB-lite"/>
    </source>
</evidence>
<dbReference type="Proteomes" id="UP001518990">
    <property type="component" value="Unassembled WGS sequence"/>
</dbReference>
<feature type="chain" id="PRO_5045560679" description="Invasion associated locus B family protein" evidence="2">
    <location>
        <begin position="18"/>
        <end position="204"/>
    </location>
</feature>
<dbReference type="RefSeq" id="WP_207445431.1">
    <property type="nucleotide sequence ID" value="NZ_CP061091.1"/>
</dbReference>
<evidence type="ECO:0000256" key="2">
    <source>
        <dbReference type="SAM" id="SignalP"/>
    </source>
</evidence>
<accession>A0ABS3K8Q3</accession>
<sequence length="204" mass="22148">MPGLAALILLASAPAWAETADIARFGAWKAYGGTSESGTPLCGAAVQGRGRSLHLKYFLNQPGLVVHVFKRSWRIPQGVDVPVRLWIDGHEGWVASATPLPGGTGIQFRFGTDLLEEFEALFRAGRMMRLHFLDGDEEPWEADLQGSDRVASAFVRCMDVIAGQAPTQPYARGSPVPDSAPARPFLPRLPENPPPRRANGPLRL</sequence>
<evidence type="ECO:0000313" key="4">
    <source>
        <dbReference type="Proteomes" id="UP001518990"/>
    </source>
</evidence>
<keyword evidence="4" id="KW-1185">Reference proteome</keyword>
<name>A0ABS3K8Q3_9PROT</name>